<comment type="similarity">
    <text evidence="1">Belongs to the peptidase A1 family.</text>
</comment>
<feature type="active site" evidence="3">
    <location>
        <position position="275"/>
    </location>
</feature>
<keyword evidence="2" id="KW-0378">Hydrolase</keyword>
<dbReference type="PANTHER" id="PTHR13683">
    <property type="entry name" value="ASPARTYL PROTEASES"/>
    <property type="match status" value="1"/>
</dbReference>
<dbReference type="RefSeq" id="XP_022722405.1">
    <property type="nucleotide sequence ID" value="XM_022866670.1"/>
</dbReference>
<dbReference type="Gene3D" id="2.40.70.10">
    <property type="entry name" value="Acid Proteases"/>
    <property type="match status" value="3"/>
</dbReference>
<evidence type="ECO:0000256" key="2">
    <source>
        <dbReference type="ARBA" id="ARBA00022670"/>
    </source>
</evidence>
<dbReference type="Pfam" id="PF00026">
    <property type="entry name" value="Asp"/>
    <property type="match status" value="1"/>
</dbReference>
<dbReference type="InterPro" id="IPR021109">
    <property type="entry name" value="Peptidase_aspartic_dom_sf"/>
</dbReference>
<dbReference type="GO" id="GO:0004190">
    <property type="term" value="F:aspartic-type endopeptidase activity"/>
    <property type="evidence" value="ECO:0007669"/>
    <property type="project" value="InterPro"/>
</dbReference>
<dbReference type="Proteomes" id="UP000515121">
    <property type="component" value="Unplaced"/>
</dbReference>
<dbReference type="PANTHER" id="PTHR13683:SF685">
    <property type="entry name" value="EUKARYOTIC ASPARTYL PROTEASE FAMILY PROTEIN"/>
    <property type="match status" value="1"/>
</dbReference>
<accession>A0A6P5X210</accession>
<reference evidence="6" key="1">
    <citation type="submission" date="2025-08" db="UniProtKB">
        <authorList>
            <consortium name="RefSeq"/>
        </authorList>
    </citation>
    <scope>IDENTIFICATION</scope>
    <source>
        <tissue evidence="6">Fruit stalk</tissue>
    </source>
</reference>
<gene>
    <name evidence="6" type="primary">LOC111279683</name>
</gene>
<protein>
    <submittedName>
        <fullName evidence="6">Aspartic proteinase-like protein 2 isoform X4</fullName>
    </submittedName>
</protein>
<evidence type="ECO:0000259" key="4">
    <source>
        <dbReference type="PROSITE" id="PS51767"/>
    </source>
</evidence>
<dbReference type="PRINTS" id="PR00792">
    <property type="entry name" value="PEPSIN"/>
</dbReference>
<dbReference type="GO" id="GO:0006508">
    <property type="term" value="P:proteolysis"/>
    <property type="evidence" value="ECO:0007669"/>
    <property type="project" value="UniProtKB-KW"/>
</dbReference>
<dbReference type="SUPFAM" id="SSF50630">
    <property type="entry name" value="Acid proteases"/>
    <property type="match status" value="1"/>
</dbReference>
<dbReference type="PROSITE" id="PS51767">
    <property type="entry name" value="PEPTIDASE_A1"/>
    <property type="match status" value="1"/>
</dbReference>
<evidence type="ECO:0000313" key="5">
    <source>
        <dbReference type="Proteomes" id="UP000515121"/>
    </source>
</evidence>
<feature type="active site" evidence="3">
    <location>
        <position position="97"/>
    </location>
</feature>
<dbReference type="AlphaFoldDB" id="A0A6P5X210"/>
<dbReference type="CDD" id="cd05476">
    <property type="entry name" value="pepsin_A_like_plant"/>
    <property type="match status" value="1"/>
</dbReference>
<dbReference type="InterPro" id="IPR034161">
    <property type="entry name" value="Pepsin-like_plant"/>
</dbReference>
<evidence type="ECO:0000313" key="6">
    <source>
        <dbReference type="RefSeq" id="XP_022722405.1"/>
    </source>
</evidence>
<feature type="domain" description="Peptidase A1" evidence="4">
    <location>
        <begin position="79"/>
        <end position="394"/>
    </location>
</feature>
<sequence length="446" mass="49328">MFLRISSYYSLLLITFLVVSSAISSAFSWGVFNVKYKFAGRQRSLFDLRDHDSRRQLRILAGVDLPLGGSGRPDGLGLYYAKIGIGTPSKDYYVQVDTGSDLMWVNCIQCKECPKRSSLGSCPYLEIYGDGSSTAGYFVEDIVLYDRVSGDLETSSANGSVIFGCGATQSGNLDSSNEEALDGILGFGKSNSSMISQLASSGNVKKIFAHCLDGVNGGGIFAIGHVVQPKVNMTPLVSNQPHYNVNMTAIQVGHDFLNFTADLFESGDRKGTIIDSGTTLAYLPEMVYEPFVSKIFSQHPYLKLQTVQDDYTCFQYSESLDEGFPNVTFHFENSVILKVYPHEYLFPFNGLWCIGWQNSGMQSRDRKNMTLLGDLVLSNKLVLYDLENQAIGWTEYNCSSSIQVLDERTGTVHLVGSHYISSACRLNTQFIIILILLATLLHYPDC</sequence>
<organism evidence="5 6">
    <name type="scientific">Durio zibethinus</name>
    <name type="common">Durian</name>
    <dbReference type="NCBI Taxonomy" id="66656"/>
    <lineage>
        <taxon>Eukaryota</taxon>
        <taxon>Viridiplantae</taxon>
        <taxon>Streptophyta</taxon>
        <taxon>Embryophyta</taxon>
        <taxon>Tracheophyta</taxon>
        <taxon>Spermatophyta</taxon>
        <taxon>Magnoliopsida</taxon>
        <taxon>eudicotyledons</taxon>
        <taxon>Gunneridae</taxon>
        <taxon>Pentapetalae</taxon>
        <taxon>rosids</taxon>
        <taxon>malvids</taxon>
        <taxon>Malvales</taxon>
        <taxon>Malvaceae</taxon>
        <taxon>Helicteroideae</taxon>
        <taxon>Durio</taxon>
    </lineage>
</organism>
<keyword evidence="2" id="KW-0645">Protease</keyword>
<dbReference type="InterPro" id="IPR001461">
    <property type="entry name" value="Aspartic_peptidase_A1"/>
</dbReference>
<evidence type="ECO:0000256" key="3">
    <source>
        <dbReference type="PIRSR" id="PIRSR601461-1"/>
    </source>
</evidence>
<keyword evidence="5" id="KW-1185">Reference proteome</keyword>
<dbReference type="GeneID" id="111279683"/>
<name>A0A6P5X210_DURZI</name>
<proteinExistence type="inferred from homology"/>
<evidence type="ECO:0000256" key="1">
    <source>
        <dbReference type="ARBA" id="ARBA00007447"/>
    </source>
</evidence>
<dbReference type="InterPro" id="IPR033121">
    <property type="entry name" value="PEPTIDASE_A1"/>
</dbReference>
<dbReference type="FunFam" id="2.40.70.10:FF:000056">
    <property type="entry name" value="Eukaryotic aspartyl protease family protein"/>
    <property type="match status" value="1"/>
</dbReference>